<keyword evidence="3" id="KW-1185">Reference proteome</keyword>
<dbReference type="Proteomes" id="UP000298493">
    <property type="component" value="Unassembled WGS sequence"/>
</dbReference>
<feature type="region of interest" description="Disordered" evidence="1">
    <location>
        <begin position="79"/>
        <end position="105"/>
    </location>
</feature>
<gene>
    <name evidence="2" type="ORF">E6O75_ATG08571</name>
</gene>
<comment type="caution">
    <text evidence="2">The sequence shown here is derived from an EMBL/GenBank/DDBJ whole genome shotgun (WGS) entry which is preliminary data.</text>
</comment>
<organism evidence="2 3">
    <name type="scientific">Venturia nashicola</name>
    <dbReference type="NCBI Taxonomy" id="86259"/>
    <lineage>
        <taxon>Eukaryota</taxon>
        <taxon>Fungi</taxon>
        <taxon>Dikarya</taxon>
        <taxon>Ascomycota</taxon>
        <taxon>Pezizomycotina</taxon>
        <taxon>Dothideomycetes</taxon>
        <taxon>Pleosporomycetidae</taxon>
        <taxon>Venturiales</taxon>
        <taxon>Venturiaceae</taxon>
        <taxon>Venturia</taxon>
    </lineage>
</organism>
<evidence type="ECO:0000256" key="1">
    <source>
        <dbReference type="SAM" id="MobiDB-lite"/>
    </source>
</evidence>
<dbReference type="EMBL" id="SNSC02000021">
    <property type="protein sequence ID" value="TID15318.1"/>
    <property type="molecule type" value="Genomic_DNA"/>
</dbReference>
<protein>
    <submittedName>
        <fullName evidence="2">Uncharacterized protein</fullName>
    </submittedName>
</protein>
<name>A0A4Z1P3W1_9PEZI</name>
<reference evidence="2 3" key="1">
    <citation type="submission" date="2019-04" db="EMBL/GenBank/DDBJ databases">
        <title>High contiguity whole genome sequence and gene annotation resource for two Venturia nashicola isolates.</title>
        <authorList>
            <person name="Prokchorchik M."/>
            <person name="Won K."/>
            <person name="Lee Y."/>
            <person name="Choi E.D."/>
            <person name="Segonzac C."/>
            <person name="Sohn K.H."/>
        </authorList>
    </citation>
    <scope>NUCLEOTIDE SEQUENCE [LARGE SCALE GENOMIC DNA]</scope>
    <source>
        <strain evidence="2 3">PRI2</strain>
    </source>
</reference>
<dbReference type="AlphaFoldDB" id="A0A4Z1P3W1"/>
<accession>A0A4Z1P3W1</accession>
<evidence type="ECO:0000313" key="2">
    <source>
        <dbReference type="EMBL" id="TID15318.1"/>
    </source>
</evidence>
<proteinExistence type="predicted"/>
<evidence type="ECO:0000313" key="3">
    <source>
        <dbReference type="Proteomes" id="UP000298493"/>
    </source>
</evidence>
<sequence>MAGFPQFPNVERMDELATPMPAPAPARLVRESGPAAFGCRSGCCPGEQALPVLLNPQQDAFGQHQPQRRVADRRKAIANPFGRANVSPWPQEDRATWTGQRALIP</sequence>
<feature type="region of interest" description="Disordered" evidence="1">
    <location>
        <begin position="1"/>
        <end position="25"/>
    </location>
</feature>